<feature type="compositionally biased region" description="Basic residues" evidence="1">
    <location>
        <begin position="88"/>
        <end position="99"/>
    </location>
</feature>
<reference evidence="2 3" key="1">
    <citation type="journal article" date="2013" name="Genome Biol.">
        <title>Genome of Acanthamoeba castellanii highlights extensive lateral gene transfer and early evolution of tyrosine kinase signaling.</title>
        <authorList>
            <person name="Clarke M."/>
            <person name="Lohan A.J."/>
            <person name="Liu B."/>
            <person name="Lagkouvardos I."/>
            <person name="Roy S."/>
            <person name="Zafar N."/>
            <person name="Bertelli C."/>
            <person name="Schilde C."/>
            <person name="Kianianmomeni A."/>
            <person name="Burglin T.R."/>
            <person name="Frech C."/>
            <person name="Turcotte B."/>
            <person name="Kopec K.O."/>
            <person name="Synnott J.M."/>
            <person name="Choo C."/>
            <person name="Paponov I."/>
            <person name="Finkler A."/>
            <person name="Soon Heng Tan C."/>
            <person name="Hutchins A.P."/>
            <person name="Weinmeier T."/>
            <person name="Rattei T."/>
            <person name="Chu J.S."/>
            <person name="Gimenez G."/>
            <person name="Irimia M."/>
            <person name="Rigden D.J."/>
            <person name="Fitzpatrick D.A."/>
            <person name="Lorenzo-Morales J."/>
            <person name="Bateman A."/>
            <person name="Chiu C.H."/>
            <person name="Tang P."/>
            <person name="Hegemann P."/>
            <person name="Fromm H."/>
            <person name="Raoult D."/>
            <person name="Greub G."/>
            <person name="Miranda-Saavedra D."/>
            <person name="Chen N."/>
            <person name="Nash P."/>
            <person name="Ginger M.L."/>
            <person name="Horn M."/>
            <person name="Schaap P."/>
            <person name="Caler L."/>
            <person name="Loftus B."/>
        </authorList>
    </citation>
    <scope>NUCLEOTIDE SEQUENCE [LARGE SCALE GENOMIC DNA]</scope>
    <source>
        <strain evidence="2 3">Neff</strain>
    </source>
</reference>
<proteinExistence type="predicted"/>
<feature type="compositionally biased region" description="Low complexity" evidence="1">
    <location>
        <begin position="52"/>
        <end position="64"/>
    </location>
</feature>
<gene>
    <name evidence="2" type="ORF">ACA1_088930</name>
</gene>
<evidence type="ECO:0000313" key="2">
    <source>
        <dbReference type="EMBL" id="ELR16646.1"/>
    </source>
</evidence>
<keyword evidence="3" id="KW-1185">Reference proteome</keyword>
<protein>
    <submittedName>
        <fullName evidence="2">Uncharacterized protein</fullName>
    </submittedName>
</protein>
<dbReference type="AlphaFoldDB" id="L8GX51"/>
<accession>L8GX51</accession>
<evidence type="ECO:0000256" key="1">
    <source>
        <dbReference type="SAM" id="MobiDB-lite"/>
    </source>
</evidence>
<feature type="non-terminal residue" evidence="2">
    <location>
        <position position="117"/>
    </location>
</feature>
<dbReference type="Proteomes" id="UP000011083">
    <property type="component" value="Unassembled WGS sequence"/>
</dbReference>
<sequence length="117" mass="13528">CCGRSLWPRATLWPTLSTTTCPARPITPTCPLPCSHRRRCRAPRRRPDRSTVRSMSTSPSSRPSGTLCPSVTRRPSEAHRRQEDRPSRWRSHGRCRRPRDHPGRGDRCQVRRHQEAV</sequence>
<dbReference type="RefSeq" id="XP_004338659.1">
    <property type="nucleotide sequence ID" value="XM_004338611.1"/>
</dbReference>
<dbReference type="GeneID" id="14917351"/>
<name>L8GX51_ACACF</name>
<feature type="region of interest" description="Disordered" evidence="1">
    <location>
        <begin position="41"/>
        <end position="117"/>
    </location>
</feature>
<dbReference type="EMBL" id="KB007985">
    <property type="protein sequence ID" value="ELR16646.1"/>
    <property type="molecule type" value="Genomic_DNA"/>
</dbReference>
<evidence type="ECO:0000313" key="3">
    <source>
        <dbReference type="Proteomes" id="UP000011083"/>
    </source>
</evidence>
<organism evidence="2 3">
    <name type="scientific">Acanthamoeba castellanii (strain ATCC 30010 / Neff)</name>
    <dbReference type="NCBI Taxonomy" id="1257118"/>
    <lineage>
        <taxon>Eukaryota</taxon>
        <taxon>Amoebozoa</taxon>
        <taxon>Discosea</taxon>
        <taxon>Longamoebia</taxon>
        <taxon>Centramoebida</taxon>
        <taxon>Acanthamoebidae</taxon>
        <taxon>Acanthamoeba</taxon>
    </lineage>
</organism>
<dbReference type="VEuPathDB" id="AmoebaDB:ACA1_088930"/>
<dbReference type="KEGG" id="acan:ACA1_088930"/>
<feature type="compositionally biased region" description="Basic and acidic residues" evidence="1">
    <location>
        <begin position="74"/>
        <end position="87"/>
    </location>
</feature>
<feature type="compositionally biased region" description="Basic and acidic residues" evidence="1">
    <location>
        <begin position="100"/>
        <end position="117"/>
    </location>
</feature>